<reference evidence="1" key="1">
    <citation type="submission" date="2021-03" db="EMBL/GenBank/DDBJ databases">
        <title>Evolutionary priming and transition to the ectomycorrhizal habit in an iconic lineage of mushroom-forming fungi: is preadaptation a requirement?</title>
        <authorList>
            <consortium name="DOE Joint Genome Institute"/>
            <person name="Looney B.P."/>
            <person name="Miyauchi S."/>
            <person name="Morin E."/>
            <person name="Drula E."/>
            <person name="Courty P.E."/>
            <person name="Chicoki N."/>
            <person name="Fauchery L."/>
            <person name="Kohler A."/>
            <person name="Kuo A."/>
            <person name="LaButti K."/>
            <person name="Pangilinan J."/>
            <person name="Lipzen A."/>
            <person name="Riley R."/>
            <person name="Andreopoulos W."/>
            <person name="He G."/>
            <person name="Johnson J."/>
            <person name="Barry K.W."/>
            <person name="Grigoriev I.V."/>
            <person name="Nagy L."/>
            <person name="Hibbett D."/>
            <person name="Henrissat B."/>
            <person name="Matheny P.B."/>
            <person name="Labbe J."/>
            <person name="Martin A.F."/>
        </authorList>
    </citation>
    <scope>NUCLEOTIDE SEQUENCE</scope>
    <source>
        <strain evidence="1">BPL698</strain>
    </source>
</reference>
<dbReference type="Proteomes" id="UP001207468">
    <property type="component" value="Unassembled WGS sequence"/>
</dbReference>
<protein>
    <submittedName>
        <fullName evidence="1">P-loop containing nucleoside triphosphate hydrolase protein</fullName>
    </submittedName>
</protein>
<sequence length="1032" mass="115178">MGHVIRPTRSAKPRKEVRKTKSLPATGETGKSDTQWPDYFKEALNTVLAFCTSRQQFATSFNSLRASIEGLLKRLVPFLVRLMHRSHSAPISSPLELEKVAEIKALLPELLTFAYTPANHLKFNGSSQQAGSQEDIFSDFAGDTRPNESDESEHVLVLEMDDSMVRKKRLPSNSQVYLGIGSVFYVPLVPEPLNPASVKHLIEKRNAIFSIAVNELIAAFSDPEDPVALLLASAREHIPLKTGCPAESSHIPEPENRQPIDRIVEEIYEQKWYLGQIKYRKNFDAKAGSLGSLDPPLSDSIATALRDARRITTLYAHQTKAITALSQGKDVIVSTSTASGKSVPLLQILEQEKAAKALFIYPTKATLEQLLACCPGLESITVSTYDGDTPQDERPTIRDTASVLFTNIDTIHAAILPHEEQWRRFLKCLKLVVIDELHYYHDMFGSHVALVMRRLRRICAAVGNRHIRFVSCSATISRPKEHMKTVFRLEDVQEIIQDGAPSGRKEFLLWSCPNSTKASPIGEATRVMAYLMKRGVRVILFCKTRKSCELAMKTLRTALSMEQRYDVLNRVMAYRGGYRPSERRKIEQDAFSGKLLGLVATNALELGVDIGVLDAVIVCGFPTRQQIGRAGRRARDSLAIYVTEQTGIDCHYFAYPDDLFDKPTSDLIVDVENPLIIEAHLQCAAFEMPLSGDDTYWFGPSTIALCETKLVRDKEGWFHTHPKHLPYPAAALSIRGADEERYTVIDVSNTESGVKGRILEETEISRALFELYEGAIFLHQGRTFIVKEINHDSKQAKLVRTDVGWITTPRDIDPIQTRRIREIKGSLRRALYGKPPNDPRSVSDVVKKRRSSDQRIIESVEVDMPPYENTTTGMWIDVSKDALNFLDIEGASRAGAIHSASHAFLNRFPMAADLRTECKPIEKEMKVSTRKRPARLIFHDPVGRSIGGVAAKAFDHTSCDCVEGCENCIASSFCKEGNDVRSKRGALVVLRDILGIPLGEPERREEMDPLPLTVVEAPGVGVAEGVVVEREV</sequence>
<proteinExistence type="predicted"/>
<dbReference type="EMBL" id="JAGFNK010000341">
    <property type="protein sequence ID" value="KAI9452326.1"/>
    <property type="molecule type" value="Genomic_DNA"/>
</dbReference>
<name>A0ACC0TYW6_9AGAM</name>
<accession>A0ACC0TYW6</accession>
<organism evidence="1 2">
    <name type="scientific">Russula earlei</name>
    <dbReference type="NCBI Taxonomy" id="71964"/>
    <lineage>
        <taxon>Eukaryota</taxon>
        <taxon>Fungi</taxon>
        <taxon>Dikarya</taxon>
        <taxon>Basidiomycota</taxon>
        <taxon>Agaricomycotina</taxon>
        <taxon>Agaricomycetes</taxon>
        <taxon>Russulales</taxon>
        <taxon>Russulaceae</taxon>
        <taxon>Russula</taxon>
    </lineage>
</organism>
<keyword evidence="2" id="KW-1185">Reference proteome</keyword>
<evidence type="ECO:0000313" key="2">
    <source>
        <dbReference type="Proteomes" id="UP001207468"/>
    </source>
</evidence>
<gene>
    <name evidence="1" type="ORF">F5148DRAFT_1277583</name>
</gene>
<evidence type="ECO:0000313" key="1">
    <source>
        <dbReference type="EMBL" id="KAI9452326.1"/>
    </source>
</evidence>
<comment type="caution">
    <text evidence="1">The sequence shown here is derived from an EMBL/GenBank/DDBJ whole genome shotgun (WGS) entry which is preliminary data.</text>
</comment>
<keyword evidence="1" id="KW-0378">Hydrolase</keyword>